<evidence type="ECO:0000313" key="3">
    <source>
        <dbReference type="EMBL" id="GEO72313.1"/>
    </source>
</evidence>
<sequence>MRRLFDDELAELDADFTEMGMLVSEVIQKSVNAFIERDATTAQSIIDHDHDINEREIALEKKTFEMIALYQPVTTDLREIVTILKAVSDLERAGDHARNIAHSTIKMGEKQKVPELEQLMAEMGQMTTKMVQDVLAAYVNKDDHEARSLADVDRQLDHLNHQVRNLSYRAMSQDATFETGASIYLNVAQDLSRIGDYVTNVCEWIIYLRSGKIVELNSASEGTEN</sequence>
<comment type="caution">
    <text evidence="3">The sequence shown here is derived from an EMBL/GenBank/DDBJ whole genome shotgun (WGS) entry which is preliminary data.</text>
</comment>
<dbReference type="EMBL" id="BJZK01000017">
    <property type="protein sequence ID" value="GEO72313.1"/>
    <property type="molecule type" value="Genomic_DNA"/>
</dbReference>
<comment type="function">
    <text evidence="1">Plays a role in the regulation of phosphate uptake.</text>
</comment>
<evidence type="ECO:0000313" key="4">
    <source>
        <dbReference type="Proteomes" id="UP000321794"/>
    </source>
</evidence>
<dbReference type="Pfam" id="PF01895">
    <property type="entry name" value="PhoU"/>
    <property type="match status" value="2"/>
</dbReference>
<keyword evidence="1" id="KW-0813">Transport</keyword>
<dbReference type="PANTHER" id="PTHR42930">
    <property type="entry name" value="PHOSPHATE-SPECIFIC TRANSPORT SYSTEM ACCESSORY PROTEIN PHOU"/>
    <property type="match status" value="1"/>
</dbReference>
<keyword evidence="1" id="KW-0592">Phosphate transport</keyword>
<keyword evidence="4" id="KW-1185">Reference proteome</keyword>
<dbReference type="InterPro" id="IPR026022">
    <property type="entry name" value="PhoU_dom"/>
</dbReference>
<feature type="domain" description="PhoU" evidence="2">
    <location>
        <begin position="121"/>
        <end position="205"/>
    </location>
</feature>
<dbReference type="Proteomes" id="UP000321794">
    <property type="component" value="Unassembled WGS sequence"/>
</dbReference>
<dbReference type="PANTHER" id="PTHR42930:SF3">
    <property type="entry name" value="PHOSPHATE-SPECIFIC TRANSPORT SYSTEM ACCESSORY PROTEIN PHOU"/>
    <property type="match status" value="1"/>
</dbReference>
<comment type="subunit">
    <text evidence="1">Homodimer.</text>
</comment>
<accession>A0ABQ0WXJ1</accession>
<evidence type="ECO:0000256" key="1">
    <source>
        <dbReference type="PIRNR" id="PIRNR003107"/>
    </source>
</evidence>
<evidence type="ECO:0000259" key="2">
    <source>
        <dbReference type="Pfam" id="PF01895"/>
    </source>
</evidence>
<dbReference type="NCBIfam" id="TIGR02135">
    <property type="entry name" value="phoU_full"/>
    <property type="match status" value="1"/>
</dbReference>
<dbReference type="Gene3D" id="1.20.58.220">
    <property type="entry name" value="Phosphate transport system protein phou homolog 2, domain 2"/>
    <property type="match status" value="1"/>
</dbReference>
<comment type="subcellular location">
    <subcellularLocation>
        <location evidence="1">Cytoplasm</location>
    </subcellularLocation>
</comment>
<dbReference type="InterPro" id="IPR038078">
    <property type="entry name" value="PhoU-like_sf"/>
</dbReference>
<dbReference type="RefSeq" id="WP_057731137.1">
    <property type="nucleotide sequence ID" value="NZ_BJZK01000017.1"/>
</dbReference>
<comment type="similarity">
    <text evidence="1">Belongs to the PhoU family.</text>
</comment>
<gene>
    <name evidence="3" type="primary">phoU</name>
    <name evidence="3" type="ORF">LZY01_14810</name>
</gene>
<dbReference type="InterPro" id="IPR028366">
    <property type="entry name" value="PhoU"/>
</dbReference>
<proteinExistence type="inferred from homology"/>
<keyword evidence="1" id="KW-0963">Cytoplasm</keyword>
<name>A0ABQ0WXJ1_9LACO</name>
<dbReference type="PIRSF" id="PIRSF003107">
    <property type="entry name" value="PhoU"/>
    <property type="match status" value="1"/>
</dbReference>
<organism evidence="3 4">
    <name type="scientific">Levilactobacillus zymae</name>
    <dbReference type="NCBI Taxonomy" id="267363"/>
    <lineage>
        <taxon>Bacteria</taxon>
        <taxon>Bacillati</taxon>
        <taxon>Bacillota</taxon>
        <taxon>Bacilli</taxon>
        <taxon>Lactobacillales</taxon>
        <taxon>Lactobacillaceae</taxon>
        <taxon>Levilactobacillus</taxon>
    </lineage>
</organism>
<reference evidence="3 4" key="1">
    <citation type="submission" date="2019-07" db="EMBL/GenBank/DDBJ databases">
        <title>Whole genome shotgun sequence of Lactobacillus zymae NBRC 107157.</title>
        <authorList>
            <person name="Hosoyama A."/>
            <person name="Uohara A."/>
            <person name="Ohji S."/>
            <person name="Ichikawa N."/>
        </authorList>
    </citation>
    <scope>NUCLEOTIDE SEQUENCE [LARGE SCALE GENOMIC DNA]</scope>
    <source>
        <strain evidence="3 4">NBRC 107157</strain>
    </source>
</reference>
<protein>
    <recommendedName>
        <fullName evidence="1">Phosphate-specific transport system accessory protein PhoU</fullName>
    </recommendedName>
</protein>
<feature type="domain" description="PhoU" evidence="2">
    <location>
        <begin position="17"/>
        <end position="103"/>
    </location>
</feature>
<dbReference type="SUPFAM" id="SSF109755">
    <property type="entry name" value="PhoU-like"/>
    <property type="match status" value="1"/>
</dbReference>